<dbReference type="PANTHER" id="PTHR28004">
    <property type="entry name" value="ZGC:162816-RELATED"/>
    <property type="match status" value="1"/>
</dbReference>
<organism evidence="4 5">
    <name type="scientific">Aquirufa nivalisilvae</name>
    <dbReference type="NCBI Taxonomy" id="2516557"/>
    <lineage>
        <taxon>Bacteria</taxon>
        <taxon>Pseudomonadati</taxon>
        <taxon>Bacteroidota</taxon>
        <taxon>Cytophagia</taxon>
        <taxon>Cytophagales</taxon>
        <taxon>Flectobacillaceae</taxon>
        <taxon>Aquirufa</taxon>
    </lineage>
</organism>
<sequence length="363" mass="40215">MSIDCTNIQSPGLLVFPEKVKENIAYVLSLVGGDANRLRPHIKTHKTKEVNDLLLAAGITKFKCATIAEAELLALSHAPSVLLSMQATGPYIYRLVELVKTYPKSRFACLIDDFHAAEAISTIFQSHGINIDVFIDINVGMNRTGIRPALAATLIQQIKSLPAITISGLHAYDGHIRDLNLEDRKLHVQTDFVEFEALVQAISSEFPDLELCVGGTPSFLVHHKNPAYVCSPGTFVFFDAGYAALYPENSLEPALYIISRIISKPSKTTICLDLGHKSVAAENTIENRVRFIDRPEFILVSQSEEHGIVEVPDSDVFEIGQEFYMIPFHVCPTVALHANLQVIENNQLAGIWEVKARNRKINI</sequence>
<evidence type="ECO:0000313" key="4">
    <source>
        <dbReference type="EMBL" id="AWL09321.1"/>
    </source>
</evidence>
<dbReference type="CDD" id="cd06821">
    <property type="entry name" value="PLPDE_III_D-TA"/>
    <property type="match status" value="1"/>
</dbReference>
<keyword evidence="5" id="KW-1185">Reference proteome</keyword>
<dbReference type="GO" id="GO:0008721">
    <property type="term" value="F:D-serine ammonia-lyase activity"/>
    <property type="evidence" value="ECO:0007669"/>
    <property type="project" value="UniProtKB-EC"/>
</dbReference>
<feature type="domain" description="D-serine dehydratase-like" evidence="3">
    <location>
        <begin position="254"/>
        <end position="344"/>
    </location>
</feature>
<dbReference type="KEGG" id="psez:HME7025_01465"/>
<dbReference type="PANTHER" id="PTHR28004:SF2">
    <property type="entry name" value="D-SERINE DEHYDRATASE"/>
    <property type="match status" value="1"/>
</dbReference>
<dbReference type="InterPro" id="IPR001608">
    <property type="entry name" value="Ala_racemase_N"/>
</dbReference>
<dbReference type="Pfam" id="PF01168">
    <property type="entry name" value="Ala_racemase_N"/>
    <property type="match status" value="1"/>
</dbReference>
<reference evidence="5" key="1">
    <citation type="submission" date="2018-05" db="EMBL/GenBank/DDBJ databases">
        <title>Pseudarcicella sp. HME7025 Genome sequencing and assembly.</title>
        <authorList>
            <person name="Kim H."/>
            <person name="Kang H."/>
            <person name="Joh K."/>
        </authorList>
    </citation>
    <scope>NUCLEOTIDE SEQUENCE [LARGE SCALE GENOMIC DNA]</scope>
    <source>
        <strain evidence="5">HME7025</strain>
    </source>
</reference>
<proteinExistence type="inferred from homology"/>
<dbReference type="InterPro" id="IPR051466">
    <property type="entry name" value="D-amino_acid_metab_enzyme"/>
</dbReference>
<dbReference type="EC" id="4.3.1.18" evidence="4"/>
<dbReference type="RefSeq" id="WP_109323014.1">
    <property type="nucleotide sequence ID" value="NZ_CP029346.1"/>
</dbReference>
<name>A0A2S2DV92_9BACT</name>
<evidence type="ECO:0000259" key="3">
    <source>
        <dbReference type="SMART" id="SM01119"/>
    </source>
</evidence>
<dbReference type="EMBL" id="CP029346">
    <property type="protein sequence ID" value="AWL09321.1"/>
    <property type="molecule type" value="Genomic_DNA"/>
</dbReference>
<dbReference type="InterPro" id="IPR029066">
    <property type="entry name" value="PLP-binding_barrel"/>
</dbReference>
<evidence type="ECO:0000313" key="5">
    <source>
        <dbReference type="Proteomes" id="UP000245468"/>
    </source>
</evidence>
<dbReference type="InterPro" id="IPR026956">
    <property type="entry name" value="D-ser_dehydrat-like_dom"/>
</dbReference>
<dbReference type="InterPro" id="IPR042208">
    <property type="entry name" value="D-ser_dehydrat-like_sf"/>
</dbReference>
<protein>
    <submittedName>
        <fullName evidence="4">D-serine ammonia-lyase</fullName>
        <ecNumber evidence="4">4.3.1.18</ecNumber>
    </submittedName>
</protein>
<dbReference type="GO" id="GO:0036088">
    <property type="term" value="P:D-serine catabolic process"/>
    <property type="evidence" value="ECO:0007669"/>
    <property type="project" value="TreeGrafter"/>
</dbReference>
<dbReference type="OrthoDB" id="9788869at2"/>
<evidence type="ECO:0000256" key="1">
    <source>
        <dbReference type="ARBA" id="ARBA00005323"/>
    </source>
</evidence>
<dbReference type="Gene3D" id="2.40.37.20">
    <property type="entry name" value="D-serine dehydratase-like domain"/>
    <property type="match status" value="1"/>
</dbReference>
<dbReference type="SMART" id="SM01119">
    <property type="entry name" value="D-ser_dehydrat"/>
    <property type="match status" value="1"/>
</dbReference>
<accession>A0A2S2DV92</accession>
<evidence type="ECO:0000256" key="2">
    <source>
        <dbReference type="ARBA" id="ARBA00023239"/>
    </source>
</evidence>
<keyword evidence="2 4" id="KW-0456">Lyase</keyword>
<dbReference type="AlphaFoldDB" id="A0A2S2DV92"/>
<dbReference type="SUPFAM" id="SSF51419">
    <property type="entry name" value="PLP-binding barrel"/>
    <property type="match status" value="1"/>
</dbReference>
<dbReference type="Pfam" id="PF14031">
    <property type="entry name" value="D-ser_dehydrat"/>
    <property type="match status" value="1"/>
</dbReference>
<dbReference type="Gene3D" id="3.20.20.10">
    <property type="entry name" value="Alanine racemase"/>
    <property type="match status" value="1"/>
</dbReference>
<comment type="similarity">
    <text evidence="1">Belongs to the DSD1 family.</text>
</comment>
<gene>
    <name evidence="4" type="primary">dsdA</name>
    <name evidence="4" type="ORF">HME7025_01465</name>
</gene>
<dbReference type="Proteomes" id="UP000245468">
    <property type="component" value="Chromosome"/>
</dbReference>